<dbReference type="PANTHER" id="PTHR40043">
    <property type="entry name" value="UPF0719 INNER MEMBRANE PROTEIN YJFL"/>
    <property type="match status" value="1"/>
</dbReference>
<reference evidence="8 9" key="1">
    <citation type="submission" date="2014-11" db="EMBL/GenBank/DDBJ databases">
        <title>Draft genome sequence of Kirrobacter mercurialis.</title>
        <authorList>
            <person name="Coil D.A."/>
            <person name="Eisen J.A."/>
        </authorList>
    </citation>
    <scope>NUCLEOTIDE SEQUENCE [LARGE SCALE GENOMIC DNA]</scope>
    <source>
        <strain evidence="8 9">Coronado</strain>
    </source>
</reference>
<evidence type="ECO:0000256" key="5">
    <source>
        <dbReference type="ARBA" id="ARBA00022989"/>
    </source>
</evidence>
<keyword evidence="5 7" id="KW-1133">Transmembrane helix</keyword>
<keyword evidence="9" id="KW-1185">Reference proteome</keyword>
<keyword evidence="4 7" id="KW-0812">Transmembrane</keyword>
<dbReference type="OrthoDB" id="5573330at2"/>
<evidence type="ECO:0000256" key="1">
    <source>
        <dbReference type="ARBA" id="ARBA00004651"/>
    </source>
</evidence>
<evidence type="ECO:0000256" key="2">
    <source>
        <dbReference type="ARBA" id="ARBA00005779"/>
    </source>
</evidence>
<comment type="caution">
    <text evidence="8">The sequence shown here is derived from an EMBL/GenBank/DDBJ whole genome shotgun (WGS) entry which is preliminary data.</text>
</comment>
<organism evidence="8 9">
    <name type="scientific">Croceibacterium mercuriale</name>
    <dbReference type="NCBI Taxonomy" id="1572751"/>
    <lineage>
        <taxon>Bacteria</taxon>
        <taxon>Pseudomonadati</taxon>
        <taxon>Pseudomonadota</taxon>
        <taxon>Alphaproteobacteria</taxon>
        <taxon>Sphingomonadales</taxon>
        <taxon>Erythrobacteraceae</taxon>
        <taxon>Croceibacterium</taxon>
    </lineage>
</organism>
<accession>A0A0B2BYJ5</accession>
<gene>
    <name evidence="8" type="ORF">PK98_09055</name>
</gene>
<dbReference type="PANTHER" id="PTHR40043:SF1">
    <property type="entry name" value="UPF0719 INNER MEMBRANE PROTEIN YJFL"/>
    <property type="match status" value="1"/>
</dbReference>
<comment type="subcellular location">
    <subcellularLocation>
        <location evidence="1">Cell membrane</location>
        <topology evidence="1">Multi-pass membrane protein</topology>
    </subcellularLocation>
</comment>
<keyword evidence="3" id="KW-1003">Cell membrane</keyword>
<feature type="transmembrane region" description="Helical" evidence="7">
    <location>
        <begin position="108"/>
        <end position="129"/>
    </location>
</feature>
<evidence type="ECO:0000256" key="6">
    <source>
        <dbReference type="ARBA" id="ARBA00023136"/>
    </source>
</evidence>
<protein>
    <submittedName>
        <fullName evidence="8">Membrane protein</fullName>
    </submittedName>
</protein>
<evidence type="ECO:0000256" key="4">
    <source>
        <dbReference type="ARBA" id="ARBA00022692"/>
    </source>
</evidence>
<evidence type="ECO:0000313" key="8">
    <source>
        <dbReference type="EMBL" id="KHL26534.1"/>
    </source>
</evidence>
<evidence type="ECO:0000313" key="9">
    <source>
        <dbReference type="Proteomes" id="UP000030988"/>
    </source>
</evidence>
<dbReference type="EMBL" id="JTDN01000001">
    <property type="protein sequence ID" value="KHL26534.1"/>
    <property type="molecule type" value="Genomic_DNA"/>
</dbReference>
<feature type="transmembrane region" description="Helical" evidence="7">
    <location>
        <begin position="12"/>
        <end position="32"/>
    </location>
</feature>
<feature type="transmembrane region" description="Helical" evidence="7">
    <location>
        <begin position="44"/>
        <end position="64"/>
    </location>
</feature>
<dbReference type="GO" id="GO:0005886">
    <property type="term" value="C:plasma membrane"/>
    <property type="evidence" value="ECO:0007669"/>
    <property type="project" value="UniProtKB-SubCell"/>
</dbReference>
<dbReference type="InterPro" id="IPR007140">
    <property type="entry name" value="DUF350"/>
</dbReference>
<comment type="similarity">
    <text evidence="2">Belongs to the UPF0719 family.</text>
</comment>
<dbReference type="Pfam" id="PF03994">
    <property type="entry name" value="DUF350"/>
    <property type="match status" value="1"/>
</dbReference>
<proteinExistence type="inferred from homology"/>
<dbReference type="Proteomes" id="UP000030988">
    <property type="component" value="Unassembled WGS sequence"/>
</dbReference>
<evidence type="ECO:0000256" key="7">
    <source>
        <dbReference type="SAM" id="Phobius"/>
    </source>
</evidence>
<evidence type="ECO:0000256" key="3">
    <source>
        <dbReference type="ARBA" id="ARBA00022475"/>
    </source>
</evidence>
<dbReference type="AlphaFoldDB" id="A0A0B2BYJ5"/>
<dbReference type="STRING" id="1572751.PK98_09055"/>
<name>A0A0B2BYJ5_9SPHN</name>
<sequence>MYGYVAGLPAFLAYFGSGLAMLVIFAVVYTLVTPQKELSLIRAGNATAAVAYLGALIGFSLPLASAAANSVSLIDFMLWAAIGGIIQLVAFGIATLTQSGLARRITDGEMGAGLWAGGLALIVGLLNAACMTY</sequence>
<keyword evidence="6 7" id="KW-0472">Membrane</keyword>
<dbReference type="RefSeq" id="WP_039095892.1">
    <property type="nucleotide sequence ID" value="NZ_JTDN01000001.1"/>
</dbReference>
<feature type="transmembrane region" description="Helical" evidence="7">
    <location>
        <begin position="76"/>
        <end position="96"/>
    </location>
</feature>